<gene>
    <name evidence="1" type="ORF">DHETER_LOCUS12692</name>
</gene>
<protein>
    <submittedName>
        <fullName evidence="1">4132_t:CDS:1</fullName>
    </submittedName>
</protein>
<feature type="non-terminal residue" evidence="1">
    <location>
        <position position="279"/>
    </location>
</feature>
<dbReference type="Proteomes" id="UP000789702">
    <property type="component" value="Unassembled WGS sequence"/>
</dbReference>
<keyword evidence="2" id="KW-1185">Reference proteome</keyword>
<organism evidence="1 2">
    <name type="scientific">Dentiscutata heterogama</name>
    <dbReference type="NCBI Taxonomy" id="1316150"/>
    <lineage>
        <taxon>Eukaryota</taxon>
        <taxon>Fungi</taxon>
        <taxon>Fungi incertae sedis</taxon>
        <taxon>Mucoromycota</taxon>
        <taxon>Glomeromycotina</taxon>
        <taxon>Glomeromycetes</taxon>
        <taxon>Diversisporales</taxon>
        <taxon>Gigasporaceae</taxon>
        <taxon>Dentiscutata</taxon>
    </lineage>
</organism>
<evidence type="ECO:0000313" key="1">
    <source>
        <dbReference type="EMBL" id="CAG8718564.1"/>
    </source>
</evidence>
<reference evidence="1" key="1">
    <citation type="submission" date="2021-06" db="EMBL/GenBank/DDBJ databases">
        <authorList>
            <person name="Kallberg Y."/>
            <person name="Tangrot J."/>
            <person name="Rosling A."/>
        </authorList>
    </citation>
    <scope>NUCLEOTIDE SEQUENCE</scope>
    <source>
        <strain evidence="1">IL203A</strain>
    </source>
</reference>
<sequence length="279" mass="31841">MPEITVSTSQIDLIKLANSLTICEAQNLFKILQSRLNRGGDASSFYTSSLFSHSPSSLTITPPPSPPLRKEFISVQEFFSRGFQLHINIDPETFFSLVNDFKINGDFLKHRNKKTPCPLCHRSSFHTCCSRCKRLHLDYRCQYACGLIYPVQFSSDGKATQWKKCSFVTDNYDVQAIIEHLNTCEGKISKDFKLIILKIYYHKEIKGALITKAEEININERHCELCKEIHYMRQACYGEDLGCWSSNSTIVAHSTIWNENSLCNSKISGKKVTWDDSDG</sequence>
<comment type="caution">
    <text evidence="1">The sequence shown here is derived from an EMBL/GenBank/DDBJ whole genome shotgun (WGS) entry which is preliminary data.</text>
</comment>
<accession>A0ACA9PP93</accession>
<evidence type="ECO:0000313" key="2">
    <source>
        <dbReference type="Proteomes" id="UP000789702"/>
    </source>
</evidence>
<proteinExistence type="predicted"/>
<dbReference type="EMBL" id="CAJVPU010032059">
    <property type="protein sequence ID" value="CAG8718564.1"/>
    <property type="molecule type" value="Genomic_DNA"/>
</dbReference>
<name>A0ACA9PP93_9GLOM</name>